<name>A0ABQ3CGZ4_9ACTN</name>
<gene>
    <name evidence="1" type="ORF">GCM10010345_02620</name>
</gene>
<sequence length="42" mass="4608">MLRVPTGKYDEVLTGLRGTGRVADRTAKAVDVTDRSWTWTAG</sequence>
<evidence type="ECO:0000313" key="1">
    <source>
        <dbReference type="EMBL" id="GHA02243.1"/>
    </source>
</evidence>
<organism evidence="1 2">
    <name type="scientific">Streptomyces canarius</name>
    <dbReference type="NCBI Taxonomy" id="285453"/>
    <lineage>
        <taxon>Bacteria</taxon>
        <taxon>Bacillati</taxon>
        <taxon>Actinomycetota</taxon>
        <taxon>Actinomycetes</taxon>
        <taxon>Kitasatosporales</taxon>
        <taxon>Streptomycetaceae</taxon>
        <taxon>Streptomyces</taxon>
    </lineage>
</organism>
<dbReference type="Proteomes" id="UP000653644">
    <property type="component" value="Unassembled WGS sequence"/>
</dbReference>
<accession>A0ABQ3CGZ4</accession>
<proteinExistence type="predicted"/>
<protein>
    <submittedName>
        <fullName evidence="1">Uncharacterized protein</fullName>
    </submittedName>
</protein>
<keyword evidence="2" id="KW-1185">Reference proteome</keyword>
<evidence type="ECO:0000313" key="2">
    <source>
        <dbReference type="Proteomes" id="UP000653644"/>
    </source>
</evidence>
<dbReference type="EMBL" id="BMVN01000001">
    <property type="protein sequence ID" value="GHA02243.1"/>
    <property type="molecule type" value="Genomic_DNA"/>
</dbReference>
<reference evidence="2" key="1">
    <citation type="journal article" date="2019" name="Int. J. Syst. Evol. Microbiol.">
        <title>The Global Catalogue of Microorganisms (GCM) 10K type strain sequencing project: providing services to taxonomists for standard genome sequencing and annotation.</title>
        <authorList>
            <consortium name="The Broad Institute Genomics Platform"/>
            <consortium name="The Broad Institute Genome Sequencing Center for Infectious Disease"/>
            <person name="Wu L."/>
            <person name="Ma J."/>
        </authorList>
    </citation>
    <scope>NUCLEOTIDE SEQUENCE [LARGE SCALE GENOMIC DNA]</scope>
    <source>
        <strain evidence="2">JCM 4733</strain>
    </source>
</reference>
<comment type="caution">
    <text evidence="1">The sequence shown here is derived from an EMBL/GenBank/DDBJ whole genome shotgun (WGS) entry which is preliminary data.</text>
</comment>